<feature type="compositionally biased region" description="Polar residues" evidence="1">
    <location>
        <begin position="1"/>
        <end position="10"/>
    </location>
</feature>
<accession>A0A403QJT8</accession>
<evidence type="ECO:0000313" key="2">
    <source>
        <dbReference type="EMBL" id="MML55102.1"/>
    </source>
</evidence>
<feature type="region of interest" description="Disordered" evidence="1">
    <location>
        <begin position="1"/>
        <end position="29"/>
    </location>
</feature>
<sequence>MSNSVTNFEMSSILPGKKPCQGKKNESQVVQTTPIKKRSVTFKNQSSLGVIDHYATLTNQSHSSVIAEVVDLAIPILEKCNRHNWSINEIKNDLLKFSIKESINRSRGKTEVTLEEYCSLIWKMNIMSPLKIPIADYFQLNANDEFMGKDEKTVIRERLSSLRENYDMEKAIYIYNQRHFDVKHQSVSGYSNIILIHRTTFESYYFDAGQALLLSTSQLIIFGINEVLRRKGIVMPYPVVCWIDIYHVNEMVVMLPVLRKTDVSNRVNAPDDIIINPYSQESRT</sequence>
<proteinExistence type="predicted"/>
<name>A0A403QJT8_SALET</name>
<dbReference type="EMBL" id="RVVJ01000021">
    <property type="protein sequence ID" value="MML55102.1"/>
    <property type="molecule type" value="Genomic_DNA"/>
</dbReference>
<protein>
    <submittedName>
        <fullName evidence="2">Uncharacterized protein</fullName>
    </submittedName>
</protein>
<dbReference type="Proteomes" id="UP000885348">
    <property type="component" value="Unassembled WGS sequence"/>
</dbReference>
<gene>
    <name evidence="2" type="ORF">D7N80_17685</name>
</gene>
<comment type="caution">
    <text evidence="2">The sequence shown here is derived from an EMBL/GenBank/DDBJ whole genome shotgun (WGS) entry which is preliminary data.</text>
</comment>
<organism evidence="2">
    <name type="scientific">Salmonella enterica I</name>
    <dbReference type="NCBI Taxonomy" id="59201"/>
    <lineage>
        <taxon>Bacteria</taxon>
        <taxon>Pseudomonadati</taxon>
        <taxon>Pseudomonadota</taxon>
        <taxon>Gammaproteobacteria</taxon>
        <taxon>Enterobacterales</taxon>
        <taxon>Enterobacteriaceae</taxon>
        <taxon>Salmonella</taxon>
    </lineage>
</organism>
<reference evidence="2" key="1">
    <citation type="submission" date="2018-09" db="EMBL/GenBank/DDBJ databases">
        <authorList>
            <person name="Ashton P.M."/>
            <person name="Dallman T."/>
            <person name="Nair S."/>
            <person name="De Pinna E."/>
            <person name="Peters T."/>
            <person name="Grant K."/>
        </authorList>
    </citation>
    <scope>NUCLEOTIDE SEQUENCE [LARGE SCALE GENOMIC DNA]</scope>
    <source>
        <strain evidence="2">598938</strain>
    </source>
</reference>
<evidence type="ECO:0000256" key="1">
    <source>
        <dbReference type="SAM" id="MobiDB-lite"/>
    </source>
</evidence>
<dbReference type="AlphaFoldDB" id="A0A403QJT8"/>